<dbReference type="AlphaFoldDB" id="A0A1G2SBQ2"/>
<protein>
    <submittedName>
        <fullName evidence="2">Uncharacterized protein</fullName>
    </submittedName>
</protein>
<gene>
    <name evidence="2" type="ORF">A3B07_02445</name>
</gene>
<evidence type="ECO:0000313" key="2">
    <source>
        <dbReference type="EMBL" id="OHA82460.1"/>
    </source>
</evidence>
<evidence type="ECO:0000313" key="3">
    <source>
        <dbReference type="Proteomes" id="UP000178817"/>
    </source>
</evidence>
<dbReference type="EMBL" id="MHUV01000006">
    <property type="protein sequence ID" value="OHA82460.1"/>
    <property type="molecule type" value="Genomic_DNA"/>
</dbReference>
<dbReference type="Proteomes" id="UP000178817">
    <property type="component" value="Unassembled WGS sequence"/>
</dbReference>
<proteinExistence type="predicted"/>
<keyword evidence="1" id="KW-1133">Transmembrane helix</keyword>
<sequence>MQTPSIKRLVVNIAIVVVVAGIFFAAYTFFVKEKTVSVDGGVLDSNENQALIIGTEISSTLKELKDLQLSISASKNIFGMSVFKSLHDFSVAIPEEDVKRENPFLPPQWKVELERRMNPSSK</sequence>
<organism evidence="2 3">
    <name type="scientific">Candidatus Yonathbacteria bacterium RIFCSPLOWO2_01_FULL_43_27</name>
    <dbReference type="NCBI Taxonomy" id="1802726"/>
    <lineage>
        <taxon>Bacteria</taxon>
        <taxon>Candidatus Yonathiibacteriota</taxon>
    </lineage>
</organism>
<comment type="caution">
    <text evidence="2">The sequence shown here is derived from an EMBL/GenBank/DDBJ whole genome shotgun (WGS) entry which is preliminary data.</text>
</comment>
<name>A0A1G2SBQ2_9BACT</name>
<keyword evidence="1" id="KW-0472">Membrane</keyword>
<evidence type="ECO:0000256" key="1">
    <source>
        <dbReference type="SAM" id="Phobius"/>
    </source>
</evidence>
<keyword evidence="1" id="KW-0812">Transmembrane</keyword>
<reference evidence="2 3" key="1">
    <citation type="journal article" date="2016" name="Nat. Commun.">
        <title>Thousands of microbial genomes shed light on interconnected biogeochemical processes in an aquifer system.</title>
        <authorList>
            <person name="Anantharaman K."/>
            <person name="Brown C.T."/>
            <person name="Hug L.A."/>
            <person name="Sharon I."/>
            <person name="Castelle C.J."/>
            <person name="Probst A.J."/>
            <person name="Thomas B.C."/>
            <person name="Singh A."/>
            <person name="Wilkins M.J."/>
            <person name="Karaoz U."/>
            <person name="Brodie E.L."/>
            <person name="Williams K.H."/>
            <person name="Hubbard S.S."/>
            <person name="Banfield J.F."/>
        </authorList>
    </citation>
    <scope>NUCLEOTIDE SEQUENCE [LARGE SCALE GENOMIC DNA]</scope>
</reference>
<feature type="transmembrane region" description="Helical" evidence="1">
    <location>
        <begin position="9"/>
        <end position="30"/>
    </location>
</feature>
<accession>A0A1G2SBQ2</accession>
<dbReference type="STRING" id="1802726.A3B07_02445"/>